<evidence type="ECO:0000256" key="10">
    <source>
        <dbReference type="ARBA" id="ARBA00040878"/>
    </source>
</evidence>
<dbReference type="GO" id="GO:0006972">
    <property type="term" value="P:hyperosmotic response"/>
    <property type="evidence" value="ECO:0007669"/>
    <property type="project" value="TreeGrafter"/>
</dbReference>
<dbReference type="Gene3D" id="1.20.1080.10">
    <property type="entry name" value="Glycerol uptake facilitator protein"/>
    <property type="match status" value="1"/>
</dbReference>
<feature type="compositionally biased region" description="Basic and acidic residues" evidence="13">
    <location>
        <begin position="255"/>
        <end position="271"/>
    </location>
</feature>
<dbReference type="GO" id="GO:0035379">
    <property type="term" value="F:carbon dioxide transmembrane transporter activity"/>
    <property type="evidence" value="ECO:0007669"/>
    <property type="project" value="TreeGrafter"/>
</dbReference>
<keyword evidence="7 14" id="KW-0472">Membrane</keyword>
<feature type="region of interest" description="Disordered" evidence="13">
    <location>
        <begin position="255"/>
        <end position="295"/>
    </location>
</feature>
<evidence type="ECO:0000256" key="13">
    <source>
        <dbReference type="SAM" id="MobiDB-lite"/>
    </source>
</evidence>
<comment type="catalytic activity">
    <reaction evidence="9">
        <text>H2O(in) = H2O(out)</text>
        <dbReference type="Rhea" id="RHEA:29667"/>
        <dbReference type="ChEBI" id="CHEBI:15377"/>
    </reaction>
</comment>
<dbReference type="GO" id="GO:0015168">
    <property type="term" value="F:glycerol transmembrane transporter activity"/>
    <property type="evidence" value="ECO:0007669"/>
    <property type="project" value="TreeGrafter"/>
</dbReference>
<dbReference type="GO" id="GO:0008519">
    <property type="term" value="F:ammonium channel activity"/>
    <property type="evidence" value="ECO:0007669"/>
    <property type="project" value="TreeGrafter"/>
</dbReference>
<sequence length="295" mass="30693">MRRELQTSAFWRAGVAEFLATTVFVFMGTGSATGWNPPGTAPDIVQIALTFGLTIGTLAQCVGHVSGAHLNPAVTLGLLTGCHISLARAALYVAAQMLGAVAGSGILYGVTPTSANSTLGANALGKDVTPGQGVGVELIVTLQLVLCVFATTDKRRSDLSGSGPLAIGISVVIGHLLAIGFTGCGMNPARSFGPAVVTGLFQNHWVYWVGPLVGGIVAALVYDFVLAPRLNVAERLKVLLNGRLEDYDEEGNLEKHRVEMKPKSADAHRASECGTLLEGPRSSESGVSPGSSWER</sequence>
<dbReference type="EMBL" id="JW872452">
    <property type="protein sequence ID" value="AFP04970.1"/>
    <property type="molecule type" value="mRNA"/>
</dbReference>
<dbReference type="GO" id="GO:0042383">
    <property type="term" value="C:sarcolemma"/>
    <property type="evidence" value="ECO:0007669"/>
    <property type="project" value="UniProtKB-SubCell"/>
</dbReference>
<evidence type="ECO:0000256" key="8">
    <source>
        <dbReference type="ARBA" id="ARBA00023180"/>
    </source>
</evidence>
<dbReference type="InterPro" id="IPR034294">
    <property type="entry name" value="Aquaporin_transptr"/>
</dbReference>
<dbReference type="InterPro" id="IPR000425">
    <property type="entry name" value="MIP"/>
</dbReference>
<dbReference type="PRINTS" id="PR02013">
    <property type="entry name" value="AQUAPORIN1"/>
</dbReference>
<feature type="transmembrane region" description="Helical" evidence="14">
    <location>
        <begin position="9"/>
        <end position="27"/>
    </location>
</feature>
<dbReference type="CDD" id="cd00333">
    <property type="entry name" value="MIP"/>
    <property type="match status" value="1"/>
</dbReference>
<keyword evidence="3 12" id="KW-0813">Transport</keyword>
<evidence type="ECO:0000256" key="12">
    <source>
        <dbReference type="RuleBase" id="RU000477"/>
    </source>
</evidence>
<dbReference type="SUPFAM" id="SSF81338">
    <property type="entry name" value="Aquaporin-like"/>
    <property type="match status" value="1"/>
</dbReference>
<dbReference type="AlphaFoldDB" id="V9L222"/>
<name>V9L222_CALMI</name>
<dbReference type="InterPro" id="IPR022357">
    <property type="entry name" value="MIP_CS"/>
</dbReference>
<evidence type="ECO:0000256" key="1">
    <source>
        <dbReference type="ARBA" id="ARBA00004415"/>
    </source>
</evidence>
<dbReference type="PANTHER" id="PTHR19139:SF161">
    <property type="entry name" value="AQUAPORIN-1"/>
    <property type="match status" value="1"/>
</dbReference>
<keyword evidence="6 14" id="KW-1133">Transmembrane helix</keyword>
<evidence type="ECO:0000256" key="14">
    <source>
        <dbReference type="SAM" id="Phobius"/>
    </source>
</evidence>
<protein>
    <recommendedName>
        <fullName evidence="10">Aquaporin-4</fullName>
    </recommendedName>
</protein>
<feature type="transmembrane region" description="Helical" evidence="14">
    <location>
        <begin position="205"/>
        <end position="227"/>
    </location>
</feature>
<dbReference type="InterPro" id="IPR023274">
    <property type="entry name" value="Aquaporin_1"/>
</dbReference>
<feature type="transmembrane region" description="Helical" evidence="14">
    <location>
        <begin position="89"/>
        <end position="111"/>
    </location>
</feature>
<feature type="compositionally biased region" description="Low complexity" evidence="13">
    <location>
        <begin position="278"/>
        <end position="295"/>
    </location>
</feature>
<dbReference type="PANTHER" id="PTHR19139">
    <property type="entry name" value="AQUAPORIN TRANSPORTER"/>
    <property type="match status" value="1"/>
</dbReference>
<evidence type="ECO:0000256" key="9">
    <source>
        <dbReference type="ARBA" id="ARBA00034651"/>
    </source>
</evidence>
<evidence type="ECO:0000313" key="15">
    <source>
        <dbReference type="EMBL" id="AFP04970.1"/>
    </source>
</evidence>
<evidence type="ECO:0000256" key="3">
    <source>
        <dbReference type="ARBA" id="ARBA00022448"/>
    </source>
</evidence>
<dbReference type="GO" id="GO:0003097">
    <property type="term" value="P:renal water transport"/>
    <property type="evidence" value="ECO:0007669"/>
    <property type="project" value="TreeGrafter"/>
</dbReference>
<dbReference type="PROSITE" id="PS00221">
    <property type="entry name" value="MIP"/>
    <property type="match status" value="1"/>
</dbReference>
<feature type="transmembrane region" description="Helical" evidence="14">
    <location>
        <begin position="131"/>
        <end position="151"/>
    </location>
</feature>
<proteinExistence type="evidence at transcript level"/>
<evidence type="ECO:0000256" key="2">
    <source>
        <dbReference type="ARBA" id="ARBA00006175"/>
    </source>
</evidence>
<comment type="subunit">
    <text evidence="11">Homotetramer. The tetramers can form oligomeric arrays in membranes. The size of the oligomers differs between tissues and is smaller in skeletal muscle than in brain. Interaction between AQP4 oligomeric arrays in close-by cells can contribute to cell-cell adhesion. Part of a complex containing MLC1, TRPV4, HEPACAM and ATP1B1.</text>
</comment>
<keyword evidence="4 12" id="KW-0812">Transmembrane</keyword>
<dbReference type="InterPro" id="IPR023271">
    <property type="entry name" value="Aquaporin-like"/>
</dbReference>
<evidence type="ECO:0000256" key="5">
    <source>
        <dbReference type="ARBA" id="ARBA00022737"/>
    </source>
</evidence>
<evidence type="ECO:0000256" key="6">
    <source>
        <dbReference type="ARBA" id="ARBA00022989"/>
    </source>
</evidence>
<evidence type="ECO:0000256" key="4">
    <source>
        <dbReference type="ARBA" id="ARBA00022692"/>
    </source>
</evidence>
<comment type="similarity">
    <text evidence="2 12">Belongs to the MIP/aquaporin (TC 1.A.8) family.</text>
</comment>
<organism evidence="15">
    <name type="scientific">Callorhinchus milii</name>
    <name type="common">Ghost shark</name>
    <dbReference type="NCBI Taxonomy" id="7868"/>
    <lineage>
        <taxon>Eukaryota</taxon>
        <taxon>Metazoa</taxon>
        <taxon>Chordata</taxon>
        <taxon>Craniata</taxon>
        <taxon>Vertebrata</taxon>
        <taxon>Chondrichthyes</taxon>
        <taxon>Holocephali</taxon>
        <taxon>Chimaeriformes</taxon>
        <taxon>Callorhinchidae</taxon>
        <taxon>Callorhinchus</taxon>
    </lineage>
</organism>
<dbReference type="GO" id="GO:0015250">
    <property type="term" value="F:water channel activity"/>
    <property type="evidence" value="ECO:0007669"/>
    <property type="project" value="TreeGrafter"/>
</dbReference>
<evidence type="ECO:0000256" key="7">
    <source>
        <dbReference type="ARBA" id="ARBA00023136"/>
    </source>
</evidence>
<keyword evidence="8" id="KW-0325">Glycoprotein</keyword>
<dbReference type="FunFam" id="1.20.1080.10:FF:000009">
    <property type="entry name" value="aquaporin-4 isoform X1"/>
    <property type="match status" value="1"/>
</dbReference>
<dbReference type="GO" id="GO:0009992">
    <property type="term" value="P:intracellular water homeostasis"/>
    <property type="evidence" value="ECO:0007669"/>
    <property type="project" value="UniProtKB-ARBA"/>
</dbReference>
<dbReference type="Pfam" id="PF00230">
    <property type="entry name" value="MIP"/>
    <property type="match status" value="1"/>
</dbReference>
<dbReference type="NCBIfam" id="TIGR00861">
    <property type="entry name" value="MIP"/>
    <property type="match status" value="1"/>
</dbReference>
<reference evidence="15" key="1">
    <citation type="journal article" date="2014" name="Nature">
        <title>Elephant shark genome provides unique insights into gnathostome evolution.</title>
        <authorList>
            <consortium name="International Elephant Shark Genome Sequencing Consortium"/>
            <person name="Venkatesh B."/>
            <person name="Lee A.P."/>
            <person name="Ravi V."/>
            <person name="Maurya A.K."/>
            <person name="Lian M.M."/>
            <person name="Swann J.B."/>
            <person name="Ohta Y."/>
            <person name="Flajnik M.F."/>
            <person name="Sutoh Y."/>
            <person name="Kasahara M."/>
            <person name="Hoon S."/>
            <person name="Gangu V."/>
            <person name="Roy S.W."/>
            <person name="Irimia M."/>
            <person name="Korzh V."/>
            <person name="Kondrychyn I."/>
            <person name="Lim Z.W."/>
            <person name="Tay B.H."/>
            <person name="Tohari S."/>
            <person name="Kong K.W."/>
            <person name="Ho S."/>
            <person name="Lorente-Galdos B."/>
            <person name="Quilez J."/>
            <person name="Marques-Bonet T."/>
            <person name="Raney B.J."/>
            <person name="Ingham P.W."/>
            <person name="Tay A."/>
            <person name="Hillier L.W."/>
            <person name="Minx P."/>
            <person name="Boehm T."/>
            <person name="Wilson R.K."/>
            <person name="Brenner S."/>
            <person name="Warren W.C."/>
        </authorList>
    </citation>
    <scope>NUCLEOTIDE SEQUENCE</scope>
    <source>
        <tissue evidence="15">Kidney</tissue>
    </source>
</reference>
<accession>V9L222</accession>
<evidence type="ECO:0000256" key="11">
    <source>
        <dbReference type="ARBA" id="ARBA00046979"/>
    </source>
</evidence>
<feature type="transmembrane region" description="Helical" evidence="14">
    <location>
        <begin position="163"/>
        <end position="185"/>
    </location>
</feature>
<comment type="subcellular location">
    <subcellularLocation>
        <location evidence="1">Cell membrane</location>
        <location evidence="1">Sarcolemma</location>
        <topology evidence="1">Multi-pass membrane protein</topology>
    </subcellularLocation>
</comment>
<keyword evidence="5" id="KW-0677">Repeat</keyword>
<feature type="transmembrane region" description="Helical" evidence="14">
    <location>
        <begin position="47"/>
        <end position="68"/>
    </location>
</feature>
<dbReference type="PRINTS" id="PR00783">
    <property type="entry name" value="MINTRINSICP"/>
</dbReference>